<dbReference type="EMBL" id="JBHTBY010000007">
    <property type="protein sequence ID" value="MFC7321141.1"/>
    <property type="molecule type" value="Genomic_DNA"/>
</dbReference>
<keyword evidence="2" id="KW-1185">Reference proteome</keyword>
<reference evidence="2" key="1">
    <citation type="journal article" date="2019" name="Int. J. Syst. Evol. Microbiol.">
        <title>The Global Catalogue of Microorganisms (GCM) 10K type strain sequencing project: providing services to taxonomists for standard genome sequencing and annotation.</title>
        <authorList>
            <consortium name="The Broad Institute Genomics Platform"/>
            <consortium name="The Broad Institute Genome Sequencing Center for Infectious Disease"/>
            <person name="Wu L."/>
            <person name="Ma J."/>
        </authorList>
    </citation>
    <scope>NUCLEOTIDE SEQUENCE [LARGE SCALE GENOMIC DNA]</scope>
    <source>
        <strain evidence="2">CCUG 73951</strain>
    </source>
</reference>
<dbReference type="Proteomes" id="UP001596494">
    <property type="component" value="Unassembled WGS sequence"/>
</dbReference>
<dbReference type="RefSeq" id="WP_289216901.1">
    <property type="nucleotide sequence ID" value="NZ_JAPVRC010000009.1"/>
</dbReference>
<proteinExistence type="predicted"/>
<sequence length="469" mass="53212">MKKKGKWIGLVFLLVIFAAAVQWSMSDEDNATEKLEVFQNPTAEELELPHNLTRAESRETIDNFYNMKSPGYKKAKELEITQSPGQSFDIPGHEGELTIDEIWHSQYQVFMYYSVDLKVFEDKENLQHSPLFDISSVNVHPEKGDVIKQSHSTFQYSDSNEGLMSYDGKLYGMLVMPPLEQKEPMDMEGMEVNETIPTSFRISMDNTSEITDEEPLTYTYEKDQEIRQTADFNGVYEESGLTIKPIDVDLGITSNKITLEITHDEHEVSNLTGSVRDESTSTEISYLHPVEGRPDVYEAQFTPYDEDPESLDIHLESVSFLTDEDLSFDVDVSDYEEEVGEEWERVIVDVNEKTAEKLNTDIYLEQKVYDPSMGMEIHLGFEPKPGDHTFTLSPNLMRTPASPMQYEPFTAVNEDGEEIMGAGGGINNGNTVLNLSTSSLKDSNMITIEVPQLQASQKVDFQETVDLKE</sequence>
<accession>A0ABW2K4P9</accession>
<gene>
    <name evidence="1" type="ORF">ACFQMN_09635</name>
</gene>
<evidence type="ECO:0008006" key="3">
    <source>
        <dbReference type="Google" id="ProtNLM"/>
    </source>
</evidence>
<name>A0ABW2K4P9_9BACI</name>
<organism evidence="1 2">
    <name type="scientific">Halobacillus campisalis</name>
    <dbReference type="NCBI Taxonomy" id="435909"/>
    <lineage>
        <taxon>Bacteria</taxon>
        <taxon>Bacillati</taxon>
        <taxon>Bacillota</taxon>
        <taxon>Bacilli</taxon>
        <taxon>Bacillales</taxon>
        <taxon>Bacillaceae</taxon>
        <taxon>Halobacillus</taxon>
    </lineage>
</organism>
<comment type="caution">
    <text evidence="1">The sequence shown here is derived from an EMBL/GenBank/DDBJ whole genome shotgun (WGS) entry which is preliminary data.</text>
</comment>
<evidence type="ECO:0000313" key="1">
    <source>
        <dbReference type="EMBL" id="MFC7321141.1"/>
    </source>
</evidence>
<evidence type="ECO:0000313" key="2">
    <source>
        <dbReference type="Proteomes" id="UP001596494"/>
    </source>
</evidence>
<protein>
    <recommendedName>
        <fullName evidence="3">DUF4179 domain-containing protein</fullName>
    </recommendedName>
</protein>